<dbReference type="PATRIC" id="fig|1299331.3.peg.4984"/>
<dbReference type="AlphaFoldDB" id="X8CAU6"/>
<dbReference type="EMBL" id="JAOG01000003">
    <property type="protein sequence ID" value="EUA53462.1"/>
    <property type="molecule type" value="Genomic_DNA"/>
</dbReference>
<evidence type="ECO:0000313" key="2">
    <source>
        <dbReference type="EMBL" id="EUA53462.1"/>
    </source>
</evidence>
<reference evidence="2 3" key="1">
    <citation type="submission" date="2013-12" db="EMBL/GenBank/DDBJ databases">
        <authorList>
            <person name="Zelazny A."/>
            <person name="Olivier K."/>
            <person name="Holland S."/>
            <person name="Lenaerts A."/>
            <person name="Ordway D."/>
            <person name="DeGroote M.A."/>
            <person name="Parker T."/>
            <person name="Sizemore C."/>
            <person name="Tallon L.J."/>
            <person name="Sadzewicz L.K."/>
            <person name="Sengamalay N."/>
            <person name="Fraser C.M."/>
            <person name="Hine E."/>
            <person name="Shefchek K.A."/>
            <person name="Das S.P."/>
            <person name="Tettelin H."/>
        </authorList>
    </citation>
    <scope>NUCLEOTIDE SEQUENCE [LARGE SCALE GENOMIC DNA]</scope>
    <source>
        <strain evidence="2 3">1956</strain>
    </source>
</reference>
<gene>
    <name evidence="2" type="ORF">I550_5098</name>
</gene>
<sequence length="48" mass="5420">MWEPGYRESAIAPTRTDVNKRRSTTTTLARTKTVDADEVHDELGGRVM</sequence>
<organism evidence="2 3">
    <name type="scientific">Mycobacterium intracellulare 1956</name>
    <dbReference type="NCBI Taxonomy" id="1299331"/>
    <lineage>
        <taxon>Bacteria</taxon>
        <taxon>Bacillati</taxon>
        <taxon>Actinomycetota</taxon>
        <taxon>Actinomycetes</taxon>
        <taxon>Mycobacteriales</taxon>
        <taxon>Mycobacteriaceae</taxon>
        <taxon>Mycobacterium</taxon>
        <taxon>Mycobacterium avium complex (MAC)</taxon>
    </lineage>
</organism>
<evidence type="ECO:0000313" key="3">
    <source>
        <dbReference type="Proteomes" id="UP000020825"/>
    </source>
</evidence>
<comment type="caution">
    <text evidence="2">The sequence shown here is derived from an EMBL/GenBank/DDBJ whole genome shotgun (WGS) entry which is preliminary data.</text>
</comment>
<name>X8CAU6_MYCIT</name>
<protein>
    <submittedName>
        <fullName evidence="2">Uncharacterized protein</fullName>
    </submittedName>
</protein>
<feature type="region of interest" description="Disordered" evidence="1">
    <location>
        <begin position="1"/>
        <end position="25"/>
    </location>
</feature>
<proteinExistence type="predicted"/>
<dbReference type="Proteomes" id="UP000020825">
    <property type="component" value="Unassembled WGS sequence"/>
</dbReference>
<evidence type="ECO:0000256" key="1">
    <source>
        <dbReference type="SAM" id="MobiDB-lite"/>
    </source>
</evidence>
<accession>X8CAU6</accession>